<accession>A0A7T4B2T5</accession>
<evidence type="ECO:0000313" key="2">
    <source>
        <dbReference type="EMBL" id="QQB34663.1"/>
    </source>
</evidence>
<keyword evidence="1" id="KW-1133">Transmembrane helix</keyword>
<evidence type="ECO:0000313" key="3">
    <source>
        <dbReference type="Proteomes" id="UP000595231"/>
    </source>
</evidence>
<dbReference type="EMBL" id="CP065997">
    <property type="protein sequence ID" value="QQB34663.1"/>
    <property type="molecule type" value="Genomic_DNA"/>
</dbReference>
<organism evidence="2 3">
    <name type="scientific">Achromobacter deleyi</name>
    <dbReference type="NCBI Taxonomy" id="1353891"/>
    <lineage>
        <taxon>Bacteria</taxon>
        <taxon>Pseudomonadati</taxon>
        <taxon>Pseudomonadota</taxon>
        <taxon>Betaproteobacteria</taxon>
        <taxon>Burkholderiales</taxon>
        <taxon>Alcaligenaceae</taxon>
        <taxon>Achromobacter</taxon>
    </lineage>
</organism>
<name>A0A7T4B2T5_9BURK</name>
<dbReference type="AlphaFoldDB" id="A0A7T4B2T5"/>
<feature type="transmembrane region" description="Helical" evidence="1">
    <location>
        <begin position="56"/>
        <end position="76"/>
    </location>
</feature>
<keyword evidence="1" id="KW-0812">Transmembrane</keyword>
<protein>
    <submittedName>
        <fullName evidence="2">Uncharacterized protein</fullName>
    </submittedName>
</protein>
<feature type="transmembrane region" description="Helical" evidence="1">
    <location>
        <begin position="12"/>
        <end position="29"/>
    </location>
</feature>
<gene>
    <name evidence="2" type="ORF">I6I07_29535</name>
</gene>
<sequence>MQAKKQAVRNLLGAFFSSVGLVMIGLLGVRDIAERASLKVAYACTRVSAFEIGHGYSAGATAGIFLIGVRVSPAFISSRRAPRLDARQGVTLLQAKYGVRIIRI</sequence>
<keyword evidence="1" id="KW-0472">Membrane</keyword>
<dbReference type="Proteomes" id="UP000595231">
    <property type="component" value="Chromosome"/>
</dbReference>
<reference evidence="2 3" key="1">
    <citation type="submission" date="2020-12" db="EMBL/GenBank/DDBJ databases">
        <title>FDA dAtabase for Regulatory Grade micrObial Sequences (FDA-ARGOS): Supporting development and validation of Infectious Disease Dx tests.</title>
        <authorList>
            <person name="Sproer C."/>
            <person name="Gronow S."/>
            <person name="Severitt S."/>
            <person name="Schroder I."/>
            <person name="Tallon L."/>
            <person name="Sadzewicz L."/>
            <person name="Zhao X."/>
            <person name="Boylan J."/>
            <person name="Ott S."/>
            <person name="Bowen H."/>
            <person name="Vavikolanu K."/>
            <person name="Mehta A."/>
            <person name="Aluvathingal J."/>
            <person name="Nadendla S."/>
            <person name="Lowell S."/>
            <person name="Myers T."/>
            <person name="Yan Y."/>
            <person name="Sichtig H."/>
        </authorList>
    </citation>
    <scope>NUCLEOTIDE SEQUENCE [LARGE SCALE GENOMIC DNA]</scope>
    <source>
        <strain evidence="2 3">FDAARGOS_1050</strain>
    </source>
</reference>
<proteinExistence type="predicted"/>
<dbReference type="RefSeq" id="WP_198484760.1">
    <property type="nucleotide sequence ID" value="NZ_CP065997.1"/>
</dbReference>
<evidence type="ECO:0000256" key="1">
    <source>
        <dbReference type="SAM" id="Phobius"/>
    </source>
</evidence>